<dbReference type="GO" id="GO:0005524">
    <property type="term" value="F:ATP binding"/>
    <property type="evidence" value="ECO:0007669"/>
    <property type="project" value="UniProtKB-KW"/>
</dbReference>
<name>A0A9W8MF13_9AGAR</name>
<feature type="region of interest" description="Disordered" evidence="9">
    <location>
        <begin position="1"/>
        <end position="30"/>
    </location>
</feature>
<evidence type="ECO:0000313" key="12">
    <source>
        <dbReference type="Proteomes" id="UP001140091"/>
    </source>
</evidence>
<dbReference type="EMBL" id="JANBPK010000498">
    <property type="protein sequence ID" value="KAJ2935488.1"/>
    <property type="molecule type" value="Genomic_DNA"/>
</dbReference>
<gene>
    <name evidence="11" type="ORF">H1R20_g1606</name>
    <name evidence="10" type="ORF">H1R20_g8881</name>
</gene>
<comment type="caution">
    <text evidence="10">The sequence shown here is derived from an EMBL/GenBank/DDBJ whole genome shotgun (WGS) entry which is preliminary data.</text>
</comment>
<feature type="compositionally biased region" description="Basic and acidic residues" evidence="9">
    <location>
        <begin position="1"/>
        <end position="10"/>
    </location>
</feature>
<evidence type="ECO:0000256" key="5">
    <source>
        <dbReference type="ARBA" id="ARBA00038903"/>
    </source>
</evidence>
<comment type="similarity">
    <text evidence="2 8">Belongs to the GDA1/CD39 NTPase family.</text>
</comment>
<evidence type="ECO:0000256" key="1">
    <source>
        <dbReference type="ARBA" id="ARBA00004323"/>
    </source>
</evidence>
<dbReference type="GO" id="GO:0045134">
    <property type="term" value="F:UDP phosphatase activity"/>
    <property type="evidence" value="ECO:0007669"/>
    <property type="project" value="TreeGrafter"/>
</dbReference>
<feature type="non-terminal residue" evidence="10">
    <location>
        <position position="1"/>
    </location>
</feature>
<keyword evidence="7" id="KW-0067">ATP-binding</keyword>
<evidence type="ECO:0000256" key="6">
    <source>
        <dbReference type="PIRSR" id="PIRSR600407-1"/>
    </source>
</evidence>
<dbReference type="AlphaFoldDB" id="A0A9W8MF13"/>
<dbReference type="Gene3D" id="3.30.420.40">
    <property type="match status" value="1"/>
</dbReference>
<feature type="binding site" evidence="7">
    <location>
        <begin position="394"/>
        <end position="398"/>
    </location>
    <ligand>
        <name>ATP</name>
        <dbReference type="ChEBI" id="CHEBI:30616"/>
    </ligand>
</feature>
<protein>
    <recommendedName>
        <fullName evidence="5">guanosine-diphosphatase</fullName>
        <ecNumber evidence="5">3.6.1.42</ecNumber>
    </recommendedName>
</protein>
<dbReference type="PANTHER" id="PTHR11782">
    <property type="entry name" value="ADENOSINE/GUANOSINE DIPHOSPHATASE"/>
    <property type="match status" value="1"/>
</dbReference>
<accession>A0A9W8MF13</accession>
<dbReference type="Gene3D" id="3.30.420.150">
    <property type="entry name" value="Exopolyphosphatase. Domain 2"/>
    <property type="match status" value="1"/>
</dbReference>
<sequence length="680" mass="74937">MLDGDKDSTAKKNVKRNRKSVQLQLGSSNLNSGSTGATEFISLNAFGAGQEGSGPDFEPVPLTARSTALSFGATTTNANATASNHPPAQGDSHNHQRQQSFSFASFSLSQPSAIPRQMAMAAMSVISPRSGNYDRLEGGMGPSRMGVPPQPGKGWRRFGWKKFAIGAAVLICVVWLWGPREKRFDWKSVAQKTGWGGKDVVVDEGTSGTALSYETDPDPRKTLQCTKPHDPSSHLVQYALMIDAGSTGSRIHVYKFNNCKPSPSYEYEVFKMTQPGLSSYAGKPYDAAKSLDVLLDEAVRVVPKELHSCTPVAVKATAGLRLLPGRQSTDILEKVEERIKRRYDFQLADRDPVVIMDGKDEGVYAWITANYLLGTIAGSSKSSTSTFAVLDLGGASTQIVFEPNFHPSRPEVRLEEGEHKYDLEFGGKKYELYQHSYLGYGLMRARSHVHRLVEFMASIRPGATSKFHPIDQDGDGHPDIEVIPNPCLARTTYREVEITDEITKEKRNVTMAGEDVGGFDACQRVVGLVMAKDAVCELKPCSFNGVYQPSLLDSFKNGRVLLLSYFYDRLAPLLPPPLSQSKQKITVETFADTARTICKGPEEWKKVKHWQQNPSLMEEIEGRPEWCLDLTFMYSLLRMGYEFEEANKVDIGKKIANTELGWCLGATIAMIGGGELKCKA</sequence>
<dbReference type="InterPro" id="IPR000407">
    <property type="entry name" value="GDA1_CD39_NTPase"/>
</dbReference>
<dbReference type="GO" id="GO:0009134">
    <property type="term" value="P:nucleoside diphosphate catabolic process"/>
    <property type="evidence" value="ECO:0007669"/>
    <property type="project" value="TreeGrafter"/>
</dbReference>
<dbReference type="PROSITE" id="PS01238">
    <property type="entry name" value="GDA1_CD39_NTPASE"/>
    <property type="match status" value="1"/>
</dbReference>
<dbReference type="PANTHER" id="PTHR11782:SF83">
    <property type="entry name" value="GUANOSINE-DIPHOSPHATASE"/>
    <property type="match status" value="1"/>
</dbReference>
<reference evidence="10" key="1">
    <citation type="submission" date="2022-06" db="EMBL/GenBank/DDBJ databases">
        <title>Genome Sequence of Candolleomyces eurysporus.</title>
        <authorList>
            <person name="Buettner E."/>
        </authorList>
    </citation>
    <scope>NUCLEOTIDE SEQUENCE</scope>
    <source>
        <strain evidence="10">VTCC 930004</strain>
    </source>
</reference>
<keyword evidence="3 8" id="KW-0378">Hydrolase</keyword>
<comment type="subcellular location">
    <subcellularLocation>
        <location evidence="1">Golgi apparatus membrane</location>
        <topology evidence="1">Single-pass type II membrane protein</topology>
    </subcellularLocation>
</comment>
<comment type="function">
    <text evidence="4">After transfer of sugars to endogenous macromolecular acceptors, the enzyme converts nucleoside diphosphates to nucleoside monophosphates which in turn exit the Golgi lumen in a coupled antiporter reaction, allowing entry of additional nucleotide sugar from the cytosol.</text>
</comment>
<keyword evidence="12" id="KW-1185">Reference proteome</keyword>
<dbReference type="GO" id="GO:0000139">
    <property type="term" value="C:Golgi membrane"/>
    <property type="evidence" value="ECO:0007669"/>
    <property type="project" value="UniProtKB-SubCell"/>
</dbReference>
<evidence type="ECO:0000256" key="3">
    <source>
        <dbReference type="ARBA" id="ARBA00022801"/>
    </source>
</evidence>
<dbReference type="GO" id="GO:0006487">
    <property type="term" value="P:protein N-linked glycosylation"/>
    <property type="evidence" value="ECO:0007669"/>
    <property type="project" value="TreeGrafter"/>
</dbReference>
<dbReference type="CDD" id="cd24040">
    <property type="entry name" value="ASKHA_NBD_GDA1"/>
    <property type="match status" value="1"/>
</dbReference>
<evidence type="ECO:0000256" key="9">
    <source>
        <dbReference type="SAM" id="MobiDB-lite"/>
    </source>
</evidence>
<dbReference type="EMBL" id="JANBPK010000935">
    <property type="protein sequence ID" value="KAJ2928206.1"/>
    <property type="molecule type" value="Genomic_DNA"/>
</dbReference>
<keyword evidence="7" id="KW-0547">Nucleotide-binding</keyword>
<dbReference type="EC" id="3.6.1.42" evidence="5"/>
<evidence type="ECO:0000256" key="2">
    <source>
        <dbReference type="ARBA" id="ARBA00009283"/>
    </source>
</evidence>
<dbReference type="OrthoDB" id="6372431at2759"/>
<dbReference type="GO" id="GO:0004382">
    <property type="term" value="F:GDP phosphatase activity"/>
    <property type="evidence" value="ECO:0007669"/>
    <property type="project" value="UniProtKB-EC"/>
</dbReference>
<evidence type="ECO:0000256" key="8">
    <source>
        <dbReference type="RuleBase" id="RU003833"/>
    </source>
</evidence>
<dbReference type="Proteomes" id="UP001140091">
    <property type="component" value="Unassembled WGS sequence"/>
</dbReference>
<feature type="active site" description="Proton acceptor" evidence="6">
    <location>
        <position position="361"/>
    </location>
</feature>
<evidence type="ECO:0000256" key="4">
    <source>
        <dbReference type="ARBA" id="ARBA00037742"/>
    </source>
</evidence>
<dbReference type="Pfam" id="PF01150">
    <property type="entry name" value="GDA1_CD39"/>
    <property type="match status" value="1"/>
</dbReference>
<organism evidence="10 12">
    <name type="scientific">Candolleomyces eurysporus</name>
    <dbReference type="NCBI Taxonomy" id="2828524"/>
    <lineage>
        <taxon>Eukaryota</taxon>
        <taxon>Fungi</taxon>
        <taxon>Dikarya</taxon>
        <taxon>Basidiomycota</taxon>
        <taxon>Agaricomycotina</taxon>
        <taxon>Agaricomycetes</taxon>
        <taxon>Agaricomycetidae</taxon>
        <taxon>Agaricales</taxon>
        <taxon>Agaricineae</taxon>
        <taxon>Psathyrellaceae</taxon>
        <taxon>Candolleomyces</taxon>
    </lineage>
</organism>
<dbReference type="GO" id="GO:0017111">
    <property type="term" value="F:ribonucleoside triphosphate phosphatase activity"/>
    <property type="evidence" value="ECO:0007669"/>
    <property type="project" value="TreeGrafter"/>
</dbReference>
<evidence type="ECO:0000313" key="10">
    <source>
        <dbReference type="EMBL" id="KAJ2928206.1"/>
    </source>
</evidence>
<proteinExistence type="inferred from homology"/>
<evidence type="ECO:0000313" key="11">
    <source>
        <dbReference type="EMBL" id="KAJ2935488.1"/>
    </source>
</evidence>
<feature type="region of interest" description="Disordered" evidence="9">
    <location>
        <begin position="77"/>
        <end position="98"/>
    </location>
</feature>
<evidence type="ECO:0000256" key="7">
    <source>
        <dbReference type="PIRSR" id="PIRSR600407-2"/>
    </source>
</evidence>